<dbReference type="PANTHER" id="PTHR46499">
    <property type="entry name" value="QUEUINE TRNA-RIBOSYLTRANSFERASE"/>
    <property type="match status" value="1"/>
</dbReference>
<dbReference type="InterPro" id="IPR004803">
    <property type="entry name" value="TGT"/>
</dbReference>
<evidence type="ECO:0000256" key="5">
    <source>
        <dbReference type="ARBA" id="ARBA00022785"/>
    </source>
</evidence>
<feature type="binding site" evidence="7">
    <location>
        <position position="341"/>
    </location>
    <ligand>
        <name>Zn(2+)</name>
        <dbReference type="ChEBI" id="CHEBI:29105"/>
    </ligand>
</feature>
<dbReference type="GO" id="GO:0005829">
    <property type="term" value="C:cytosol"/>
    <property type="evidence" value="ECO:0007669"/>
    <property type="project" value="TreeGrafter"/>
</dbReference>
<dbReference type="EC" id="2.4.2.29" evidence="7"/>
<dbReference type="HAMAP" id="MF_00168">
    <property type="entry name" value="Q_tRNA_Tgt"/>
    <property type="match status" value="1"/>
</dbReference>
<comment type="function">
    <text evidence="7">Catalyzes the base-exchange of a guanine (G) residue with the queuine precursor 7-aminomethyl-7-deazaguanine (PreQ1) at position 34 (anticodon wobble position) in tRNAs with GU(N) anticodons (tRNA-Asp, -Asn, -His and -Tyr). Catalysis occurs through a double-displacement mechanism. The nucleophile active site attacks the C1' of nucleotide 34 to detach the guanine base from the RNA, forming a covalent enzyme-RNA intermediate. The proton acceptor active site deprotonates the incoming PreQ1, allowing a nucleophilic attack on the C1' of the ribose to form the product. After dissociation, two additional enzymatic reactions on the tRNA convert PreQ1 to queuine (Q), resulting in the hypermodified nucleoside queuosine (7-(((4,5-cis-dihydroxy-2-cyclopenten-1-yl)amino)methyl)-7-deazaguanosine).</text>
</comment>
<gene>
    <name evidence="7" type="primary">tgt</name>
    <name evidence="9" type="ORF">ENS29_15880</name>
</gene>
<comment type="caution">
    <text evidence="9">The sequence shown here is derived from an EMBL/GenBank/DDBJ whole genome shotgun (WGS) entry which is preliminary data.</text>
</comment>
<dbReference type="SUPFAM" id="SSF51713">
    <property type="entry name" value="tRNA-guanine transglycosylase"/>
    <property type="match status" value="1"/>
</dbReference>
<feature type="binding site" evidence="7">
    <location>
        <position position="222"/>
    </location>
    <ligand>
        <name>substrate</name>
    </ligand>
</feature>
<dbReference type="EMBL" id="DSUH01000366">
    <property type="protein sequence ID" value="HGU34303.1"/>
    <property type="molecule type" value="Genomic_DNA"/>
</dbReference>
<evidence type="ECO:0000256" key="6">
    <source>
        <dbReference type="ARBA" id="ARBA00050112"/>
    </source>
</evidence>
<evidence type="ECO:0000256" key="2">
    <source>
        <dbReference type="ARBA" id="ARBA00022676"/>
    </source>
</evidence>
<evidence type="ECO:0000256" key="3">
    <source>
        <dbReference type="ARBA" id="ARBA00022679"/>
    </source>
</evidence>
<protein>
    <recommendedName>
        <fullName evidence="7">Queuine tRNA-ribosyltransferase</fullName>
        <ecNumber evidence="7">2.4.2.29</ecNumber>
    </recommendedName>
    <alternativeName>
        <fullName evidence="7">Guanine insertion enzyme</fullName>
    </alternativeName>
    <alternativeName>
        <fullName evidence="7">tRNA-guanine transglycosylase</fullName>
    </alternativeName>
</protein>
<feature type="binding site" evidence="7">
    <location>
        <position position="312"/>
    </location>
    <ligand>
        <name>Zn(2+)</name>
        <dbReference type="ChEBI" id="CHEBI:29105"/>
    </ligand>
</feature>
<comment type="catalytic activity">
    <reaction evidence="6 7">
        <text>7-aminomethyl-7-carbaguanine + guanosine(34) in tRNA = 7-aminomethyl-7-carbaguanosine(34) in tRNA + guanine</text>
        <dbReference type="Rhea" id="RHEA:24104"/>
        <dbReference type="Rhea" id="RHEA-COMP:10341"/>
        <dbReference type="Rhea" id="RHEA-COMP:10342"/>
        <dbReference type="ChEBI" id="CHEBI:16235"/>
        <dbReference type="ChEBI" id="CHEBI:58703"/>
        <dbReference type="ChEBI" id="CHEBI:74269"/>
        <dbReference type="ChEBI" id="CHEBI:82833"/>
        <dbReference type="EC" id="2.4.2.29"/>
    </reaction>
</comment>
<accession>A0A7C4RUH9</accession>
<comment type="cofactor">
    <cofactor evidence="7">
        <name>Zn(2+)</name>
        <dbReference type="ChEBI" id="CHEBI:29105"/>
    </cofactor>
    <text evidence="7">Binds 1 zinc ion per subunit.</text>
</comment>
<evidence type="ECO:0000256" key="4">
    <source>
        <dbReference type="ARBA" id="ARBA00022694"/>
    </source>
</evidence>
<dbReference type="UniPathway" id="UPA00392"/>
<dbReference type="GO" id="GO:0046872">
    <property type="term" value="F:metal ion binding"/>
    <property type="evidence" value="ECO:0007669"/>
    <property type="project" value="UniProtKB-KW"/>
</dbReference>
<keyword evidence="4 7" id="KW-0819">tRNA processing</keyword>
<keyword evidence="5 7" id="KW-0671">Queuosine biosynthesis</keyword>
<feature type="region of interest" description="RNA binding" evidence="7">
    <location>
        <begin position="253"/>
        <end position="259"/>
    </location>
</feature>
<proteinExistence type="inferred from homology"/>
<feature type="active site" description="Nucleophile" evidence="7">
    <location>
        <position position="272"/>
    </location>
</feature>
<reference evidence="9" key="1">
    <citation type="journal article" date="2020" name="mSystems">
        <title>Genome- and Community-Level Interaction Insights into Carbon Utilization and Element Cycling Functions of Hydrothermarchaeota in Hydrothermal Sediment.</title>
        <authorList>
            <person name="Zhou Z."/>
            <person name="Liu Y."/>
            <person name="Xu W."/>
            <person name="Pan J."/>
            <person name="Luo Z.H."/>
            <person name="Li M."/>
        </authorList>
    </citation>
    <scope>NUCLEOTIDE SEQUENCE [LARGE SCALE GENOMIC DNA]</scope>
    <source>
        <strain evidence="9">SpSt-477</strain>
    </source>
</reference>
<feature type="binding site" evidence="7">
    <location>
        <position position="195"/>
    </location>
    <ligand>
        <name>substrate</name>
    </ligand>
</feature>
<evidence type="ECO:0000256" key="1">
    <source>
        <dbReference type="ARBA" id="ARBA00004691"/>
    </source>
</evidence>
<keyword evidence="7" id="KW-0479">Metal-binding</keyword>
<dbReference type="FunFam" id="3.20.20.105:FF:000001">
    <property type="entry name" value="Queuine tRNA-ribosyltransferase"/>
    <property type="match status" value="1"/>
</dbReference>
<evidence type="ECO:0000256" key="7">
    <source>
        <dbReference type="HAMAP-Rule" id="MF_00168"/>
    </source>
</evidence>
<keyword evidence="3 7" id="KW-0808">Transferase</keyword>
<dbReference type="InterPro" id="IPR050076">
    <property type="entry name" value="ArchSynthase1/Queuine_TRR"/>
</dbReference>
<evidence type="ECO:0000259" key="8">
    <source>
        <dbReference type="Pfam" id="PF01702"/>
    </source>
</evidence>
<keyword evidence="2 7" id="KW-0328">Glycosyltransferase</keyword>
<feature type="binding site" evidence="7">
    <location>
        <position position="310"/>
    </location>
    <ligand>
        <name>Zn(2+)</name>
        <dbReference type="ChEBI" id="CHEBI:29105"/>
    </ligand>
</feature>
<comment type="similarity">
    <text evidence="7">Belongs to the queuine tRNA-ribosyltransferase family.</text>
</comment>
<comment type="pathway">
    <text evidence="1 7">tRNA modification; tRNA-queuosine biosynthesis.</text>
</comment>
<organism evidence="9">
    <name type="scientific">Desulfatirhabdium butyrativorans</name>
    <dbReference type="NCBI Taxonomy" id="340467"/>
    <lineage>
        <taxon>Bacteria</taxon>
        <taxon>Pseudomonadati</taxon>
        <taxon>Thermodesulfobacteriota</taxon>
        <taxon>Desulfobacteria</taxon>
        <taxon>Desulfobacterales</taxon>
        <taxon>Desulfatirhabdiaceae</taxon>
        <taxon>Desulfatirhabdium</taxon>
    </lineage>
</organism>
<evidence type="ECO:0000313" key="9">
    <source>
        <dbReference type="EMBL" id="HGU34303.1"/>
    </source>
</evidence>
<name>A0A7C4RUH9_9BACT</name>
<dbReference type="NCBIfam" id="TIGR00449">
    <property type="entry name" value="tgt_general"/>
    <property type="match status" value="1"/>
</dbReference>
<feature type="domain" description="tRNA-guanine(15) transglycosylase-like" evidence="8">
    <location>
        <begin position="19"/>
        <end position="371"/>
    </location>
</feature>
<feature type="binding site" evidence="7">
    <location>
        <position position="315"/>
    </location>
    <ligand>
        <name>Zn(2+)</name>
        <dbReference type="ChEBI" id="CHEBI:29105"/>
    </ligand>
</feature>
<feature type="active site" description="Proton acceptor" evidence="7">
    <location>
        <position position="97"/>
    </location>
</feature>
<feature type="region of interest" description="RNA binding; important for wobble base 34 recognition" evidence="7">
    <location>
        <begin position="277"/>
        <end position="281"/>
    </location>
</feature>
<dbReference type="PANTHER" id="PTHR46499:SF1">
    <property type="entry name" value="QUEUINE TRNA-RIBOSYLTRANSFERASE"/>
    <property type="match status" value="1"/>
</dbReference>
<feature type="binding site" evidence="7">
    <location>
        <begin position="97"/>
        <end position="101"/>
    </location>
    <ligand>
        <name>substrate</name>
    </ligand>
</feature>
<dbReference type="Pfam" id="PF01702">
    <property type="entry name" value="TGT"/>
    <property type="match status" value="1"/>
</dbReference>
<dbReference type="InterPro" id="IPR002616">
    <property type="entry name" value="tRNA_ribo_trans-like"/>
</dbReference>
<sequence length="376" mass="41972">MSLERAFDFRVLHASTHSQARIGEMHTAHGLVQTPVFMPVGTLGTVKALCPDDLKACGAAIILGNTYHLYLRPGCEVIERFGGLHRFMGWDGPILTDSGGFQVFSLSMLRRITDEGAEFQSHIDGSRHLLTPEKAVDIQNCLNADILMCLDECIGYPAKPSAAKAALERTLNWARRCKERWMDAGGSGALFGIVQGGMDAELRRESAQRTVDIGFPGYAIGGLSVGEPVEQMLEMAEVAARHLPEDAPRYVMGVGTPENLVDLVGLGIDMFDCVMPTRNARNGQLFTDRGTINITNACHRFDTGPIDEACGCYTCRHFSRAYLRHLYLSREILVYRLTTIHNVYYYLHLMERIRDAIERDEFEAFRKTFLACRNES</sequence>
<dbReference type="AlphaFoldDB" id="A0A7C4RUH9"/>
<dbReference type="Gene3D" id="3.20.20.105">
    <property type="entry name" value="Queuine tRNA-ribosyltransferase-like"/>
    <property type="match status" value="1"/>
</dbReference>
<feature type="binding site" evidence="7">
    <location>
        <position position="151"/>
    </location>
    <ligand>
        <name>substrate</name>
    </ligand>
</feature>
<dbReference type="GO" id="GO:0008616">
    <property type="term" value="P:tRNA queuosine(34) biosynthetic process"/>
    <property type="evidence" value="ECO:0007669"/>
    <property type="project" value="UniProtKB-UniRule"/>
</dbReference>
<keyword evidence="7" id="KW-0862">Zinc</keyword>
<dbReference type="InterPro" id="IPR036511">
    <property type="entry name" value="TGT-like_sf"/>
</dbReference>
<dbReference type="NCBIfam" id="TIGR00430">
    <property type="entry name" value="Q_tRNA_tgt"/>
    <property type="match status" value="1"/>
</dbReference>
<comment type="subunit">
    <text evidence="7">Homodimer. Within each dimer, one monomer is responsible for RNA recognition and catalysis, while the other monomer binds to the replacement base PreQ1.</text>
</comment>
<dbReference type="GO" id="GO:0008479">
    <property type="term" value="F:tRNA-guanosine(34) queuine transglycosylase activity"/>
    <property type="evidence" value="ECO:0007669"/>
    <property type="project" value="UniProtKB-UniRule"/>
</dbReference>